<sequence>MIELVLTVCLLSSPTTCREEWPQHAGDSLTSCMTQGQFRAAEWASQHPAYRVAEWRCQPRIARQTPT</sequence>
<protein>
    <submittedName>
        <fullName evidence="1">Uncharacterized protein</fullName>
    </submittedName>
</protein>
<comment type="caution">
    <text evidence="1">The sequence shown here is derived from an EMBL/GenBank/DDBJ whole genome shotgun (WGS) entry which is preliminary data.</text>
</comment>
<dbReference type="Proteomes" id="UP001201985">
    <property type="component" value="Unassembled WGS sequence"/>
</dbReference>
<gene>
    <name evidence="1" type="ORF">MON41_00250</name>
</gene>
<accession>A0ABS9W019</accession>
<name>A0ABS9W019_9PROT</name>
<organism evidence="1 2">
    <name type="scientific">Teichococcus vastitatis</name>
    <dbReference type="NCBI Taxonomy" id="2307076"/>
    <lineage>
        <taxon>Bacteria</taxon>
        <taxon>Pseudomonadati</taxon>
        <taxon>Pseudomonadota</taxon>
        <taxon>Alphaproteobacteria</taxon>
        <taxon>Acetobacterales</taxon>
        <taxon>Roseomonadaceae</taxon>
        <taxon>Roseomonas</taxon>
    </lineage>
</organism>
<evidence type="ECO:0000313" key="2">
    <source>
        <dbReference type="Proteomes" id="UP001201985"/>
    </source>
</evidence>
<dbReference type="EMBL" id="JALBUU010000004">
    <property type="protein sequence ID" value="MCI0752190.1"/>
    <property type="molecule type" value="Genomic_DNA"/>
</dbReference>
<proteinExistence type="predicted"/>
<dbReference type="RefSeq" id="WP_202910622.1">
    <property type="nucleotide sequence ID" value="NZ_JALBUU010000004.1"/>
</dbReference>
<keyword evidence="2" id="KW-1185">Reference proteome</keyword>
<evidence type="ECO:0000313" key="1">
    <source>
        <dbReference type="EMBL" id="MCI0752190.1"/>
    </source>
</evidence>
<reference evidence="1 2" key="1">
    <citation type="submission" date="2022-03" db="EMBL/GenBank/DDBJ databases">
        <title>Complete genome analysis of Roseomonas KG 17.1 : a prolific producer of plant growth promoters.</title>
        <authorList>
            <person name="Saadouli I."/>
            <person name="Najjari A."/>
            <person name="Mosbah A."/>
            <person name="Ouzari H.I."/>
        </authorList>
    </citation>
    <scope>NUCLEOTIDE SEQUENCE [LARGE SCALE GENOMIC DNA]</scope>
    <source>
        <strain evidence="1 2">KG17-1</strain>
    </source>
</reference>